<keyword evidence="8" id="KW-0418">Kinase</keyword>
<dbReference type="PROSITE" id="PS01351">
    <property type="entry name" value="MAPK"/>
    <property type="match status" value="1"/>
</dbReference>
<keyword evidence="7 12" id="KW-0547">Nucleotide-binding</keyword>
<dbReference type="PROSITE" id="PS50011">
    <property type="entry name" value="PROTEIN_KINASE_DOM"/>
    <property type="match status" value="1"/>
</dbReference>
<dbReference type="Gene3D" id="3.30.200.20">
    <property type="entry name" value="Phosphorylase Kinase, domain 1"/>
    <property type="match status" value="1"/>
</dbReference>
<comment type="similarity">
    <text evidence="2">Belongs to the protein kinase superfamily. CMGC Ser/Thr protein kinase family. MAP kinase subfamily.</text>
</comment>
<evidence type="ECO:0000313" key="16">
    <source>
        <dbReference type="Proteomes" id="UP001159641"/>
    </source>
</evidence>
<comment type="catalytic activity">
    <reaction evidence="11">
        <text>L-seryl-[protein] + ATP = O-phospho-L-seryl-[protein] + ADP + H(+)</text>
        <dbReference type="Rhea" id="RHEA:17989"/>
        <dbReference type="Rhea" id="RHEA-COMP:9863"/>
        <dbReference type="Rhea" id="RHEA-COMP:11604"/>
        <dbReference type="ChEBI" id="CHEBI:15378"/>
        <dbReference type="ChEBI" id="CHEBI:29999"/>
        <dbReference type="ChEBI" id="CHEBI:30616"/>
        <dbReference type="ChEBI" id="CHEBI:83421"/>
        <dbReference type="ChEBI" id="CHEBI:456216"/>
        <dbReference type="EC" id="2.7.11.24"/>
    </reaction>
</comment>
<dbReference type="GO" id="GO:0060341">
    <property type="term" value="P:regulation of cellular localization"/>
    <property type="evidence" value="ECO:0007669"/>
    <property type="project" value="UniProtKB-ARBA"/>
</dbReference>
<feature type="region of interest" description="Disordered" evidence="13">
    <location>
        <begin position="238"/>
        <end position="272"/>
    </location>
</feature>
<dbReference type="GO" id="GO:0005901">
    <property type="term" value="C:caveola"/>
    <property type="evidence" value="ECO:0007669"/>
    <property type="project" value="UniProtKB-SubCell"/>
</dbReference>
<evidence type="ECO:0000256" key="11">
    <source>
        <dbReference type="ARBA" id="ARBA00048312"/>
    </source>
</evidence>
<dbReference type="InterPro" id="IPR011009">
    <property type="entry name" value="Kinase-like_dom_sf"/>
</dbReference>
<dbReference type="EC" id="2.7.11.24" evidence="3"/>
<name>A0AB34GHT9_ESCRO</name>
<dbReference type="GO" id="GO:0005524">
    <property type="term" value="F:ATP binding"/>
    <property type="evidence" value="ECO:0007669"/>
    <property type="project" value="UniProtKB-UniRule"/>
</dbReference>
<evidence type="ECO:0000256" key="10">
    <source>
        <dbReference type="ARBA" id="ARBA00047592"/>
    </source>
</evidence>
<dbReference type="InterPro" id="IPR050117">
    <property type="entry name" value="MAPK"/>
</dbReference>
<dbReference type="GO" id="GO:0004707">
    <property type="term" value="F:MAP kinase activity"/>
    <property type="evidence" value="ECO:0007669"/>
    <property type="project" value="UniProtKB-EC"/>
</dbReference>
<organism evidence="15 16">
    <name type="scientific">Eschrichtius robustus</name>
    <name type="common">California gray whale</name>
    <name type="synonym">Eschrichtius gibbosus</name>
    <dbReference type="NCBI Taxonomy" id="9764"/>
    <lineage>
        <taxon>Eukaryota</taxon>
        <taxon>Metazoa</taxon>
        <taxon>Chordata</taxon>
        <taxon>Craniata</taxon>
        <taxon>Vertebrata</taxon>
        <taxon>Euteleostomi</taxon>
        <taxon>Mammalia</taxon>
        <taxon>Eutheria</taxon>
        <taxon>Laurasiatheria</taxon>
        <taxon>Artiodactyla</taxon>
        <taxon>Whippomorpha</taxon>
        <taxon>Cetacea</taxon>
        <taxon>Mysticeti</taxon>
        <taxon>Eschrichtiidae</taxon>
        <taxon>Eschrichtius</taxon>
    </lineage>
</organism>
<evidence type="ECO:0000256" key="1">
    <source>
        <dbReference type="ARBA" id="ARBA00004345"/>
    </source>
</evidence>
<dbReference type="Pfam" id="PF00069">
    <property type="entry name" value="Pkinase"/>
    <property type="match status" value="1"/>
</dbReference>
<gene>
    <name evidence="15" type="ORF">J1605_013940</name>
</gene>
<dbReference type="Gene3D" id="1.10.510.10">
    <property type="entry name" value="Transferase(Phosphotransferase) domain 1"/>
    <property type="match status" value="1"/>
</dbReference>
<evidence type="ECO:0000256" key="8">
    <source>
        <dbReference type="ARBA" id="ARBA00022777"/>
    </source>
</evidence>
<dbReference type="SUPFAM" id="SSF56112">
    <property type="entry name" value="Protein kinase-like (PK-like)"/>
    <property type="match status" value="1"/>
</dbReference>
<dbReference type="Proteomes" id="UP001159641">
    <property type="component" value="Unassembled WGS sequence"/>
</dbReference>
<comment type="caution">
    <text evidence="15">The sequence shown here is derived from an EMBL/GenBank/DDBJ whole genome shotgun (WGS) entry which is preliminary data.</text>
</comment>
<reference evidence="15 16" key="1">
    <citation type="submission" date="2022-11" db="EMBL/GenBank/DDBJ databases">
        <title>Whole genome sequence of Eschrichtius robustus ER-17-0199.</title>
        <authorList>
            <person name="Bruniche-Olsen A."/>
            <person name="Black A.N."/>
            <person name="Fields C.J."/>
            <person name="Walden K."/>
            <person name="Dewoody J.A."/>
        </authorList>
    </citation>
    <scope>NUCLEOTIDE SEQUENCE [LARGE SCALE GENOMIC DNA]</scope>
    <source>
        <strain evidence="15">ER-17-0199</strain>
        <tissue evidence="15">Blubber</tissue>
    </source>
</reference>
<evidence type="ECO:0000256" key="12">
    <source>
        <dbReference type="PROSITE-ProRule" id="PRU10141"/>
    </source>
</evidence>
<dbReference type="EMBL" id="JAIQCJ010002272">
    <property type="protein sequence ID" value="KAJ8778080.1"/>
    <property type="molecule type" value="Genomic_DNA"/>
</dbReference>
<evidence type="ECO:0000256" key="2">
    <source>
        <dbReference type="ARBA" id="ARBA00008832"/>
    </source>
</evidence>
<dbReference type="InterPro" id="IPR017441">
    <property type="entry name" value="Protein_kinase_ATP_BS"/>
</dbReference>
<dbReference type="InterPro" id="IPR003527">
    <property type="entry name" value="MAP_kinase_CS"/>
</dbReference>
<dbReference type="PANTHER" id="PTHR24055">
    <property type="entry name" value="MITOGEN-ACTIVATED PROTEIN KINASE"/>
    <property type="match status" value="1"/>
</dbReference>
<evidence type="ECO:0000256" key="6">
    <source>
        <dbReference type="ARBA" id="ARBA00022679"/>
    </source>
</evidence>
<dbReference type="AlphaFoldDB" id="A0AB34GHT9"/>
<proteinExistence type="inferred from homology"/>
<keyword evidence="6" id="KW-0808">Transferase</keyword>
<sequence length="272" mass="30518">MCAAEMDRHVAQRYLLKRRLGNGAYGIVWKAVGQRSGEVVAIKKIFDAFKDKMDAQRTFRETMLLQEFGDHPNIVHLLDVIRAENDRDIYLLFESTDTDLNAIICKGTLLKDTHKHYIFYQLLRATKFIHSGRVIHRDQKPSNVLLDASCLVKLCDLGLAHSLSGLPEGPEGHALMEYVATRWYRALEVLLSSSWYTPGVDMWSLGCILGEMLAGRPLFPGASTLHQVELILEAIPPPSEEGEHVCGGPPGTRDTEGQSTQLWEGQHLPDQD</sequence>
<dbReference type="InterPro" id="IPR000719">
    <property type="entry name" value="Prot_kinase_dom"/>
</dbReference>
<evidence type="ECO:0000256" key="3">
    <source>
        <dbReference type="ARBA" id="ARBA00012411"/>
    </source>
</evidence>
<evidence type="ECO:0000256" key="4">
    <source>
        <dbReference type="ARBA" id="ARBA00022527"/>
    </source>
</evidence>
<dbReference type="FunFam" id="3.30.200.20:FF:000166">
    <property type="entry name" value="Mitogen-activated protein kinase"/>
    <property type="match status" value="1"/>
</dbReference>
<evidence type="ECO:0000313" key="15">
    <source>
        <dbReference type="EMBL" id="KAJ8778080.1"/>
    </source>
</evidence>
<feature type="binding site" evidence="12">
    <location>
        <position position="44"/>
    </location>
    <ligand>
        <name>ATP</name>
        <dbReference type="ChEBI" id="CHEBI:30616"/>
    </ligand>
</feature>
<feature type="domain" description="Protein kinase" evidence="14">
    <location>
        <begin position="14"/>
        <end position="272"/>
    </location>
</feature>
<evidence type="ECO:0000256" key="5">
    <source>
        <dbReference type="ARBA" id="ARBA00022553"/>
    </source>
</evidence>
<keyword evidence="5" id="KW-0597">Phosphoprotein</keyword>
<comment type="catalytic activity">
    <reaction evidence="10">
        <text>L-threonyl-[protein] + ATP = O-phospho-L-threonyl-[protein] + ADP + H(+)</text>
        <dbReference type="Rhea" id="RHEA:46608"/>
        <dbReference type="Rhea" id="RHEA-COMP:11060"/>
        <dbReference type="Rhea" id="RHEA-COMP:11605"/>
        <dbReference type="ChEBI" id="CHEBI:15378"/>
        <dbReference type="ChEBI" id="CHEBI:30013"/>
        <dbReference type="ChEBI" id="CHEBI:30616"/>
        <dbReference type="ChEBI" id="CHEBI:61977"/>
        <dbReference type="ChEBI" id="CHEBI:456216"/>
        <dbReference type="EC" id="2.7.11.24"/>
    </reaction>
</comment>
<evidence type="ECO:0000256" key="13">
    <source>
        <dbReference type="SAM" id="MobiDB-lite"/>
    </source>
</evidence>
<evidence type="ECO:0000256" key="7">
    <source>
        <dbReference type="ARBA" id="ARBA00022741"/>
    </source>
</evidence>
<dbReference type="FunFam" id="1.10.510.10:FF:000624">
    <property type="entry name" value="Mitogen-activated protein kinase"/>
    <property type="match status" value="1"/>
</dbReference>
<keyword evidence="9 12" id="KW-0067">ATP-binding</keyword>
<evidence type="ECO:0000256" key="9">
    <source>
        <dbReference type="ARBA" id="ARBA00022840"/>
    </source>
</evidence>
<accession>A0AB34GHT9</accession>
<keyword evidence="4" id="KW-0723">Serine/threonine-protein kinase</keyword>
<dbReference type="PROSITE" id="PS00107">
    <property type="entry name" value="PROTEIN_KINASE_ATP"/>
    <property type="match status" value="1"/>
</dbReference>
<protein>
    <recommendedName>
        <fullName evidence="3">mitogen-activated protein kinase</fullName>
        <ecNumber evidence="3">2.7.11.24</ecNumber>
    </recommendedName>
</protein>
<keyword evidence="16" id="KW-1185">Reference proteome</keyword>
<evidence type="ECO:0000259" key="14">
    <source>
        <dbReference type="PROSITE" id="PS50011"/>
    </source>
</evidence>
<comment type="subcellular location">
    <subcellularLocation>
        <location evidence="1">Membrane</location>
        <location evidence="1">Caveola</location>
    </subcellularLocation>
</comment>